<reference evidence="1 2" key="1">
    <citation type="journal article" date="2020" name="Nature">
        <title>Six reference-quality genomes reveal evolution of bat adaptations.</title>
        <authorList>
            <person name="Jebb D."/>
            <person name="Huang Z."/>
            <person name="Pippel M."/>
            <person name="Hughes G.M."/>
            <person name="Lavrichenko K."/>
            <person name="Devanna P."/>
            <person name="Winkler S."/>
            <person name="Jermiin L.S."/>
            <person name="Skirmuntt E.C."/>
            <person name="Katzourakis A."/>
            <person name="Burkitt-Gray L."/>
            <person name="Ray D.A."/>
            <person name="Sullivan K.A.M."/>
            <person name="Roscito J.G."/>
            <person name="Kirilenko B.M."/>
            <person name="Davalos L.M."/>
            <person name="Corthals A.P."/>
            <person name="Power M.L."/>
            <person name="Jones G."/>
            <person name="Ransome R.D."/>
            <person name="Dechmann D.K.N."/>
            <person name="Locatelli A.G."/>
            <person name="Puechmaille S.J."/>
            <person name="Fedrigo O."/>
            <person name="Jarvis E.D."/>
            <person name="Hiller M."/>
            <person name="Vernes S.C."/>
            <person name="Myers E.W."/>
            <person name="Teeling E.C."/>
        </authorList>
    </citation>
    <scope>NUCLEOTIDE SEQUENCE [LARGE SCALE GENOMIC DNA]</scope>
    <source>
        <strain evidence="1">MMyoMyo1</strain>
        <tissue evidence="1">Flight muscle</tissue>
    </source>
</reference>
<dbReference type="AlphaFoldDB" id="A0A7J7QTI0"/>
<evidence type="ECO:0000313" key="1">
    <source>
        <dbReference type="EMBL" id="KAF6267200.1"/>
    </source>
</evidence>
<dbReference type="EMBL" id="JABWUV010000060">
    <property type="protein sequence ID" value="KAF6267200.1"/>
    <property type="molecule type" value="Genomic_DNA"/>
</dbReference>
<comment type="caution">
    <text evidence="1">The sequence shown here is derived from an EMBL/GenBank/DDBJ whole genome shotgun (WGS) entry which is preliminary data.</text>
</comment>
<accession>A0A7J7QTI0</accession>
<proteinExistence type="predicted"/>
<protein>
    <submittedName>
        <fullName evidence="1">Uncharacterized protein</fullName>
    </submittedName>
</protein>
<sequence length="203" mass="22773">MELCYETKEPCSPCGAVGGARRSTQARTVRHRRQRGKVVSNCNLRPFLAIVSSDTEVPRREGEPVSRYHEVPSSHACVCPQFALFVLLSVWMSSNATQPQTAPYQAPRCPEVQGEILSSSTNIFISFFKCHFCLFNPMLQQGGCSWTYCANKRRGVLEVLSFYCVNRGALALRLMEASVTSQCESWPPRLRRIAPASLIDQHE</sequence>
<name>A0A7J7QTI0_MYOMY</name>
<evidence type="ECO:0000313" key="2">
    <source>
        <dbReference type="Proteomes" id="UP000527355"/>
    </source>
</evidence>
<organism evidence="1 2">
    <name type="scientific">Myotis myotis</name>
    <name type="common">Greater mouse-eared bat</name>
    <name type="synonym">Vespertilio myotis</name>
    <dbReference type="NCBI Taxonomy" id="51298"/>
    <lineage>
        <taxon>Eukaryota</taxon>
        <taxon>Metazoa</taxon>
        <taxon>Chordata</taxon>
        <taxon>Craniata</taxon>
        <taxon>Vertebrata</taxon>
        <taxon>Euteleostomi</taxon>
        <taxon>Mammalia</taxon>
        <taxon>Eutheria</taxon>
        <taxon>Laurasiatheria</taxon>
        <taxon>Chiroptera</taxon>
        <taxon>Yangochiroptera</taxon>
        <taxon>Vespertilionidae</taxon>
        <taxon>Myotis</taxon>
    </lineage>
</organism>
<keyword evidence="2" id="KW-1185">Reference proteome</keyword>
<dbReference type="Proteomes" id="UP000527355">
    <property type="component" value="Unassembled WGS sequence"/>
</dbReference>
<gene>
    <name evidence="1" type="ORF">mMyoMyo1_011826</name>
</gene>